<dbReference type="EMBL" id="SGPX01000006">
    <property type="protein sequence ID" value="MCL6352142.1"/>
    <property type="molecule type" value="Genomic_DNA"/>
</dbReference>
<sequence length="222" mass="25478">MALPSLRLVAGPNGSGKTTLTKELRETYAVPLGQYLNPDDIAKHIDLPALLGEMVDKALLSDESAARLAQRISLGLREDWIRDRLSFTYESVMSHESHLDFVKAARKSGYKPYLYYVCTSDPELNEERITQRVALGGHSVPKDKVFGRYQRSLMYLSEMIRLCHRAYFFDNSTTTLTFLGEVTPDGFLDIVEEAFDNVQPMWLYKNVMMSWDENKIRMIQPR</sequence>
<dbReference type="Pfam" id="PF06414">
    <property type="entry name" value="Zeta_toxin"/>
    <property type="match status" value="1"/>
</dbReference>
<accession>A0AAW5GFB9</accession>
<comment type="caution">
    <text evidence="5">The sequence shown here is derived from an EMBL/GenBank/DDBJ whole genome shotgun (WGS) entry which is preliminary data.</text>
</comment>
<dbReference type="GO" id="GO:0016301">
    <property type="term" value="F:kinase activity"/>
    <property type="evidence" value="ECO:0007669"/>
    <property type="project" value="InterPro"/>
</dbReference>
<evidence type="ECO:0000313" key="5">
    <source>
        <dbReference type="EMBL" id="MCL6369540.1"/>
    </source>
</evidence>
<name>A0AAW5GFB9_9GAMM</name>
<dbReference type="AlphaFoldDB" id="A0AAW5GFB9"/>
<dbReference type="Proteomes" id="UP001057360">
    <property type="component" value="Unassembled WGS sequence"/>
</dbReference>
<dbReference type="PANTHER" id="PTHR39206">
    <property type="entry name" value="SLL8004 PROTEIN"/>
    <property type="match status" value="1"/>
</dbReference>
<keyword evidence="2" id="KW-0067">ATP-binding</keyword>
<dbReference type="SUPFAM" id="SSF52540">
    <property type="entry name" value="P-loop containing nucleoside triphosphate hydrolases"/>
    <property type="match status" value="1"/>
</dbReference>
<dbReference type="GO" id="GO:0005524">
    <property type="term" value="F:ATP binding"/>
    <property type="evidence" value="ECO:0007669"/>
    <property type="project" value="UniProtKB-KW"/>
</dbReference>
<gene>
    <name evidence="4" type="ORF">EXT50_13300</name>
    <name evidence="5" type="ORF">EXT53_13300</name>
</gene>
<dbReference type="PANTHER" id="PTHR39206:SF1">
    <property type="entry name" value="SLL8004 PROTEIN"/>
    <property type="match status" value="1"/>
</dbReference>
<evidence type="ECO:0000259" key="3">
    <source>
        <dbReference type="Pfam" id="PF06414"/>
    </source>
</evidence>
<feature type="domain" description="Zeta toxin" evidence="3">
    <location>
        <begin position="4"/>
        <end position="150"/>
    </location>
</feature>
<proteinExistence type="predicted"/>
<dbReference type="InterPro" id="IPR010488">
    <property type="entry name" value="Zeta_toxin_domain"/>
</dbReference>
<dbReference type="Gene3D" id="3.40.50.300">
    <property type="entry name" value="P-loop containing nucleotide triphosphate hydrolases"/>
    <property type="match status" value="1"/>
</dbReference>
<evidence type="ECO:0000256" key="2">
    <source>
        <dbReference type="ARBA" id="ARBA00022840"/>
    </source>
</evidence>
<evidence type="ECO:0000313" key="4">
    <source>
        <dbReference type="EMBL" id="MCL6352142.1"/>
    </source>
</evidence>
<evidence type="ECO:0000256" key="1">
    <source>
        <dbReference type="ARBA" id="ARBA00022741"/>
    </source>
</evidence>
<evidence type="ECO:0000313" key="6">
    <source>
        <dbReference type="Proteomes" id="UP001055618"/>
    </source>
</evidence>
<reference evidence="5" key="1">
    <citation type="submission" date="2019-02" db="EMBL/GenBank/DDBJ databases">
        <title>New Zealand Erwinia strains with phe-tRNA free attachment sites.</title>
        <authorList>
            <person name="Nunes-Leite L."/>
            <person name="Pitman A.R."/>
        </authorList>
    </citation>
    <scope>NUCLEOTIDE SEQUENCE</scope>
    <source>
        <strain evidence="5">Ec-140</strain>
        <strain evidence="4">Ec-143</strain>
    </source>
</reference>
<dbReference type="Proteomes" id="UP001055618">
    <property type="component" value="Unassembled WGS sequence"/>
</dbReference>
<dbReference type="InterPro" id="IPR027417">
    <property type="entry name" value="P-loop_NTPase"/>
</dbReference>
<keyword evidence="6" id="KW-1185">Reference proteome</keyword>
<keyword evidence="1" id="KW-0547">Nucleotide-binding</keyword>
<evidence type="ECO:0000313" key="7">
    <source>
        <dbReference type="Proteomes" id="UP001057360"/>
    </source>
</evidence>
<protein>
    <recommendedName>
        <fullName evidence="3">Zeta toxin domain-containing protein</fullName>
    </recommendedName>
</protein>
<dbReference type="EMBL" id="SGPY01000006">
    <property type="protein sequence ID" value="MCL6369540.1"/>
    <property type="molecule type" value="Genomic_DNA"/>
</dbReference>
<organism evidence="5 7">
    <name type="scientific">Pectobacterium polaris</name>
    <dbReference type="NCBI Taxonomy" id="2042057"/>
    <lineage>
        <taxon>Bacteria</taxon>
        <taxon>Pseudomonadati</taxon>
        <taxon>Pseudomonadota</taxon>
        <taxon>Gammaproteobacteria</taxon>
        <taxon>Enterobacterales</taxon>
        <taxon>Pectobacteriaceae</taxon>
        <taxon>Pectobacterium</taxon>
    </lineage>
</organism>